<dbReference type="SUPFAM" id="SSF55545">
    <property type="entry name" value="beta-N-acetylhexosaminidase-like domain"/>
    <property type="match status" value="1"/>
</dbReference>
<evidence type="ECO:0000256" key="1">
    <source>
        <dbReference type="ARBA" id="ARBA00001231"/>
    </source>
</evidence>
<keyword evidence="3 9" id="KW-0732">Signal</keyword>
<gene>
    <name evidence="13" type="ORF">PgNI_06331</name>
</gene>
<comment type="catalytic activity">
    <reaction evidence="1 7">
        <text>Hydrolysis of terminal non-reducing N-acetyl-D-hexosamine residues in N-acetyl-beta-D-hexosaminides.</text>
        <dbReference type="EC" id="3.2.1.52"/>
    </reaction>
</comment>
<evidence type="ECO:0000256" key="6">
    <source>
        <dbReference type="ARBA" id="ARBA00023295"/>
    </source>
</evidence>
<feature type="active site" description="Proton donor" evidence="8">
    <location>
        <position position="351"/>
    </location>
</feature>
<dbReference type="GO" id="GO:0016231">
    <property type="term" value="F:beta-N-acetylglucosaminidase activity"/>
    <property type="evidence" value="ECO:0007669"/>
    <property type="project" value="TreeGrafter"/>
</dbReference>
<feature type="chain" id="PRO_5028274782" description="Beta-hexosaminidase" evidence="9">
    <location>
        <begin position="21"/>
        <end position="580"/>
    </location>
</feature>
<dbReference type="KEGG" id="pgri:PgNI_06331"/>
<dbReference type="FunFam" id="3.20.20.80:FF:000063">
    <property type="entry name" value="Beta-hexosaminidase"/>
    <property type="match status" value="1"/>
</dbReference>
<dbReference type="Proteomes" id="UP000515153">
    <property type="component" value="Chromosome I"/>
</dbReference>
<keyword evidence="5" id="KW-0325">Glycoprotein</keyword>
<evidence type="ECO:0000256" key="2">
    <source>
        <dbReference type="ARBA" id="ARBA00006285"/>
    </source>
</evidence>
<feature type="signal peptide" evidence="9">
    <location>
        <begin position="1"/>
        <end position="20"/>
    </location>
</feature>
<dbReference type="AlphaFoldDB" id="A0A6P8B673"/>
<dbReference type="Pfam" id="PF14845">
    <property type="entry name" value="Glycohydro_20b2"/>
    <property type="match status" value="1"/>
</dbReference>
<organism evidence="12 13">
    <name type="scientific">Pyricularia grisea</name>
    <name type="common">Crabgrass-specific blast fungus</name>
    <name type="synonym">Magnaporthe grisea</name>
    <dbReference type="NCBI Taxonomy" id="148305"/>
    <lineage>
        <taxon>Eukaryota</taxon>
        <taxon>Fungi</taxon>
        <taxon>Dikarya</taxon>
        <taxon>Ascomycota</taxon>
        <taxon>Pezizomycotina</taxon>
        <taxon>Sordariomycetes</taxon>
        <taxon>Sordariomycetidae</taxon>
        <taxon>Magnaporthales</taxon>
        <taxon>Pyriculariaceae</taxon>
        <taxon>Pyricularia</taxon>
    </lineage>
</organism>
<dbReference type="InterPro" id="IPR029019">
    <property type="entry name" value="HEX_eukaryotic_N"/>
</dbReference>
<dbReference type="EC" id="3.2.1.52" evidence="7"/>
<evidence type="ECO:0000256" key="9">
    <source>
        <dbReference type="SAM" id="SignalP"/>
    </source>
</evidence>
<proteinExistence type="inferred from homology"/>
<dbReference type="GO" id="GO:0030203">
    <property type="term" value="P:glycosaminoglycan metabolic process"/>
    <property type="evidence" value="ECO:0007669"/>
    <property type="project" value="TreeGrafter"/>
</dbReference>
<dbReference type="GO" id="GO:0016020">
    <property type="term" value="C:membrane"/>
    <property type="evidence" value="ECO:0007669"/>
    <property type="project" value="TreeGrafter"/>
</dbReference>
<keyword evidence="4 7" id="KW-0378">Hydrolase</keyword>
<comment type="similarity">
    <text evidence="2 7">Belongs to the glycosyl hydrolase 20 family.</text>
</comment>
<dbReference type="InterPro" id="IPR029018">
    <property type="entry name" value="Hex-like_dom2"/>
</dbReference>
<dbReference type="GO" id="GO:0005975">
    <property type="term" value="P:carbohydrate metabolic process"/>
    <property type="evidence" value="ECO:0007669"/>
    <property type="project" value="InterPro"/>
</dbReference>
<evidence type="ECO:0000256" key="4">
    <source>
        <dbReference type="ARBA" id="ARBA00022801"/>
    </source>
</evidence>
<dbReference type="OrthoDB" id="428480at2759"/>
<evidence type="ECO:0000313" key="13">
    <source>
        <dbReference type="RefSeq" id="XP_030982702.1"/>
    </source>
</evidence>
<dbReference type="GeneID" id="41961264"/>
<dbReference type="PANTHER" id="PTHR22600">
    <property type="entry name" value="BETA-HEXOSAMINIDASE"/>
    <property type="match status" value="1"/>
</dbReference>
<dbReference type="InterPro" id="IPR015883">
    <property type="entry name" value="Glyco_hydro_20_cat"/>
</dbReference>
<reference evidence="13" key="2">
    <citation type="submission" date="2019-10" db="EMBL/GenBank/DDBJ databases">
        <authorList>
            <consortium name="NCBI Genome Project"/>
        </authorList>
    </citation>
    <scope>NUCLEOTIDE SEQUENCE</scope>
    <source>
        <strain evidence="13">NI907</strain>
    </source>
</reference>
<dbReference type="PANTHER" id="PTHR22600:SF58">
    <property type="entry name" value="BETA-HEXOSAMINIDASE"/>
    <property type="match status" value="1"/>
</dbReference>
<dbReference type="Gene3D" id="3.30.379.10">
    <property type="entry name" value="Chitobiase/beta-hexosaminidase domain 2-like"/>
    <property type="match status" value="1"/>
</dbReference>
<dbReference type="Gene3D" id="3.20.20.80">
    <property type="entry name" value="Glycosidases"/>
    <property type="match status" value="1"/>
</dbReference>
<dbReference type="SUPFAM" id="SSF51445">
    <property type="entry name" value="(Trans)glycosidases"/>
    <property type="match status" value="1"/>
</dbReference>
<dbReference type="Pfam" id="PF00728">
    <property type="entry name" value="Glyco_hydro_20"/>
    <property type="match status" value="1"/>
</dbReference>
<keyword evidence="6 7" id="KW-0326">Glycosidase</keyword>
<evidence type="ECO:0000256" key="5">
    <source>
        <dbReference type="ARBA" id="ARBA00023180"/>
    </source>
</evidence>
<name>A0A6P8B673_PYRGI</name>
<evidence type="ECO:0000313" key="12">
    <source>
        <dbReference type="Proteomes" id="UP000515153"/>
    </source>
</evidence>
<dbReference type="CDD" id="cd06562">
    <property type="entry name" value="GH20_HexA_HexB-like"/>
    <property type="match status" value="1"/>
</dbReference>
<reference evidence="12 13" key="1">
    <citation type="journal article" date="2019" name="Mol. Biol. Evol.">
        <title>Blast fungal genomes show frequent chromosomal changes, gene gains and losses, and effector gene turnover.</title>
        <authorList>
            <person name="Gomez Luciano L.B."/>
            <person name="Jason Tsai I."/>
            <person name="Chuma I."/>
            <person name="Tosa Y."/>
            <person name="Chen Y.H."/>
            <person name="Li J.Y."/>
            <person name="Li M.Y."/>
            <person name="Jade Lu M.Y."/>
            <person name="Nakayashiki H."/>
            <person name="Li W.H."/>
        </authorList>
    </citation>
    <scope>NUCLEOTIDE SEQUENCE [LARGE SCALE GENOMIC DNA]</scope>
    <source>
        <strain evidence="12 13">NI907</strain>
    </source>
</reference>
<evidence type="ECO:0000259" key="11">
    <source>
        <dbReference type="Pfam" id="PF14845"/>
    </source>
</evidence>
<evidence type="ECO:0000256" key="8">
    <source>
        <dbReference type="PIRSR" id="PIRSR001093-1"/>
    </source>
</evidence>
<dbReference type="InterPro" id="IPR025705">
    <property type="entry name" value="Beta_hexosaminidase_sua/sub"/>
</dbReference>
<feature type="domain" description="Beta-hexosaminidase eukaryotic type N-terminal" evidence="11">
    <location>
        <begin position="21"/>
        <end position="165"/>
    </location>
</feature>
<accession>A0A6P8B673</accession>
<feature type="domain" description="Glycoside hydrolase family 20 catalytic" evidence="10">
    <location>
        <begin position="190"/>
        <end position="527"/>
    </location>
</feature>
<evidence type="ECO:0000256" key="3">
    <source>
        <dbReference type="ARBA" id="ARBA00022729"/>
    </source>
</evidence>
<keyword evidence="12" id="KW-1185">Reference proteome</keyword>
<protein>
    <recommendedName>
        <fullName evidence="7">Beta-hexosaminidase</fullName>
        <ecNumber evidence="7">3.2.1.52</ecNumber>
    </recommendedName>
</protein>
<evidence type="ECO:0000259" key="10">
    <source>
        <dbReference type="Pfam" id="PF00728"/>
    </source>
</evidence>
<dbReference type="PRINTS" id="PR00738">
    <property type="entry name" value="GLHYDRLASE20"/>
</dbReference>
<evidence type="ECO:0000256" key="7">
    <source>
        <dbReference type="PIRNR" id="PIRNR001093"/>
    </source>
</evidence>
<reference evidence="13" key="3">
    <citation type="submission" date="2025-08" db="UniProtKB">
        <authorList>
            <consortium name="RefSeq"/>
        </authorList>
    </citation>
    <scope>IDENTIFICATION</scope>
    <source>
        <strain evidence="13">NI907</strain>
    </source>
</reference>
<dbReference type="InterPro" id="IPR017853">
    <property type="entry name" value="GH"/>
</dbReference>
<dbReference type="RefSeq" id="XP_030982702.1">
    <property type="nucleotide sequence ID" value="XM_031126355.1"/>
</dbReference>
<dbReference type="PIRSF" id="PIRSF001093">
    <property type="entry name" value="B-hxosamndse_ab_euk"/>
    <property type="match status" value="1"/>
</dbReference>
<sequence>MLCKTWFSFLLLASSEPVSALWPAPRSYSKGKTALFINQQIQVTYNGQPMPYVFGYEPTSIDSKEIVKGGVSRSLGSIFKRNLVPWKLTTKNKIDEFEPPLGRNSTSVTSLAITQANKDQPKTFKALAGEVDESYTLTIDKEGHAKLSANSSIGALRGLETFSQLFYQHSTGTCWYTPYAPVSIKDEPQYPHRGILFDTARQWYPVVNLLRTIDAMSWNKMNRLHVHVTDSQSWPLDLPSMPEVAREGAHRRDLIYTADDIRRVQEYGVHRGVQVYFEIDMPGHIGSLYHSHPELIVAYNEQPYYYYCAQPPCGAFKLNDTRVDAFLEKLFDDVLPRVHPYAAYFHTGGDELNANDSMLDENIRSNKSEVLQPLLQKFIDKQHERVRSYDLTPVVWEEIPLDWNVTLGKDVPVQSWLGNAQKLAAAGHKVIDSNYNFWYLDCGRGQWINMDNGAAYNQFYPFNDWCGPTKSWQLVYSYDPRAGLSEEDAKLVLGGEVAIWSETIDEQTIDSILWPRANAAGEVLWSGRIDPATGQNRSQLEAIPRLSEMRERLVARGVRPAALTQLWCTQADPVECSYPL</sequence>